<feature type="active site" description="Proton acceptor" evidence="4">
    <location>
        <position position="74"/>
    </location>
</feature>
<accession>A0A285QF57</accession>
<dbReference type="PANTHER" id="PTHR43213:SF5">
    <property type="entry name" value="BIFUNCTIONAL DTTP_UTP PYROPHOSPHATASE_METHYLTRANSFERASE PROTEIN-RELATED"/>
    <property type="match status" value="1"/>
</dbReference>
<dbReference type="InterPro" id="IPR003697">
    <property type="entry name" value="Maf-like"/>
</dbReference>
<dbReference type="Proteomes" id="UP000219494">
    <property type="component" value="Unassembled WGS sequence"/>
</dbReference>
<dbReference type="HAMAP" id="MF_00528">
    <property type="entry name" value="Maf"/>
    <property type="match status" value="1"/>
</dbReference>
<dbReference type="PIRSF" id="PIRSF006305">
    <property type="entry name" value="Maf"/>
    <property type="match status" value="1"/>
</dbReference>
<keyword evidence="4" id="KW-0963">Cytoplasm</keyword>
<organism evidence="5 6">
    <name type="scientific">Sphingomonas guangdongensis</name>
    <dbReference type="NCBI Taxonomy" id="1141890"/>
    <lineage>
        <taxon>Bacteria</taxon>
        <taxon>Pseudomonadati</taxon>
        <taxon>Pseudomonadota</taxon>
        <taxon>Alphaproteobacteria</taxon>
        <taxon>Sphingomonadales</taxon>
        <taxon>Sphingomonadaceae</taxon>
        <taxon>Sphingomonas</taxon>
    </lineage>
</organism>
<dbReference type="Pfam" id="PF02545">
    <property type="entry name" value="Maf"/>
    <property type="match status" value="1"/>
</dbReference>
<comment type="cofactor">
    <cofactor evidence="1 4">
        <name>a divalent metal cation</name>
        <dbReference type="ChEBI" id="CHEBI:60240"/>
    </cofactor>
</comment>
<dbReference type="CDD" id="cd00555">
    <property type="entry name" value="Maf"/>
    <property type="match status" value="1"/>
</dbReference>
<protein>
    <recommendedName>
        <fullName evidence="4">Nucleoside triphosphate pyrophosphatase</fullName>
        <ecNumber evidence="4">3.6.1.9</ecNumber>
    </recommendedName>
    <alternativeName>
        <fullName evidence="4">Nucleotide pyrophosphatase</fullName>
        <shortName evidence="4">Nucleotide PPase</shortName>
    </alternativeName>
</protein>
<evidence type="ECO:0000256" key="2">
    <source>
        <dbReference type="ARBA" id="ARBA00022801"/>
    </source>
</evidence>
<comment type="function">
    <text evidence="4">Nucleoside triphosphate pyrophosphatase. May have a dual role in cell division arrest and in preventing the incorporation of modified nucleotides into cellular nucleic acids.</text>
</comment>
<dbReference type="OrthoDB" id="9813962at2"/>
<sequence length="198" mass="21176">MRLILASGSSARRTMLSDAGVAFDVERPNVDEDAAKAALAATGTYPRDTADALAQLKALRVSQRAPAALVLGSDSIVELADGTLLDKPESREDACDHLRRMSGTRVRLHSAAVMALGSQPVWRHVDTATLHVRALSADFITRYLDAEWPAIAACVGCFRIEGPGVQLFAAVEGSHFTILGLPLLPVLDYLRTRGVLTS</sequence>
<gene>
    <name evidence="5" type="ORF">SAMN06297144_1068</name>
</gene>
<reference evidence="5 6" key="1">
    <citation type="submission" date="2017-07" db="EMBL/GenBank/DDBJ databases">
        <authorList>
            <person name="Sun Z.S."/>
            <person name="Albrecht U."/>
            <person name="Echele G."/>
            <person name="Lee C.C."/>
        </authorList>
    </citation>
    <scope>NUCLEOTIDE SEQUENCE [LARGE SCALE GENOMIC DNA]</scope>
    <source>
        <strain evidence="5 6">CGMCC 1.12672</strain>
    </source>
</reference>
<keyword evidence="3 4" id="KW-0546">Nucleotide metabolism</keyword>
<keyword evidence="2 4" id="KW-0378">Hydrolase</keyword>
<evidence type="ECO:0000256" key="4">
    <source>
        <dbReference type="HAMAP-Rule" id="MF_00528"/>
    </source>
</evidence>
<evidence type="ECO:0000256" key="3">
    <source>
        <dbReference type="ARBA" id="ARBA00023080"/>
    </source>
</evidence>
<dbReference type="SUPFAM" id="SSF52972">
    <property type="entry name" value="ITPase-like"/>
    <property type="match status" value="1"/>
</dbReference>
<dbReference type="GO" id="GO:0047429">
    <property type="term" value="F:nucleoside triphosphate diphosphatase activity"/>
    <property type="evidence" value="ECO:0007669"/>
    <property type="project" value="UniProtKB-EC"/>
</dbReference>
<dbReference type="EMBL" id="OBMI01000001">
    <property type="protein sequence ID" value="SOB80451.1"/>
    <property type="molecule type" value="Genomic_DNA"/>
</dbReference>
<dbReference type="AlphaFoldDB" id="A0A285QF57"/>
<comment type="caution">
    <text evidence="4">Lacks conserved residue(s) required for the propagation of feature annotation.</text>
</comment>
<evidence type="ECO:0000256" key="1">
    <source>
        <dbReference type="ARBA" id="ARBA00001968"/>
    </source>
</evidence>
<name>A0A285QF57_9SPHN</name>
<proteinExistence type="inferred from homology"/>
<dbReference type="GO" id="GO:0005737">
    <property type="term" value="C:cytoplasm"/>
    <property type="evidence" value="ECO:0007669"/>
    <property type="project" value="UniProtKB-SubCell"/>
</dbReference>
<dbReference type="RefSeq" id="WP_097062883.1">
    <property type="nucleotide sequence ID" value="NZ_OBMI01000001.1"/>
</dbReference>
<comment type="catalytic activity">
    <reaction evidence="4">
        <text>a ribonucleoside 5'-triphosphate + H2O = a ribonucleoside 5'-phosphate + diphosphate + H(+)</text>
        <dbReference type="Rhea" id="RHEA:23996"/>
        <dbReference type="ChEBI" id="CHEBI:15377"/>
        <dbReference type="ChEBI" id="CHEBI:15378"/>
        <dbReference type="ChEBI" id="CHEBI:33019"/>
        <dbReference type="ChEBI" id="CHEBI:58043"/>
        <dbReference type="ChEBI" id="CHEBI:61557"/>
        <dbReference type="EC" id="3.6.1.9"/>
    </reaction>
</comment>
<dbReference type="PANTHER" id="PTHR43213">
    <property type="entry name" value="BIFUNCTIONAL DTTP/UTP PYROPHOSPHATASE/METHYLTRANSFERASE PROTEIN-RELATED"/>
    <property type="match status" value="1"/>
</dbReference>
<dbReference type="InterPro" id="IPR029001">
    <property type="entry name" value="ITPase-like_fam"/>
</dbReference>
<dbReference type="GO" id="GO:0009117">
    <property type="term" value="P:nucleotide metabolic process"/>
    <property type="evidence" value="ECO:0007669"/>
    <property type="project" value="UniProtKB-KW"/>
</dbReference>
<comment type="similarity">
    <text evidence="4">Belongs to the Maf family.</text>
</comment>
<evidence type="ECO:0000313" key="5">
    <source>
        <dbReference type="EMBL" id="SOB80451.1"/>
    </source>
</evidence>
<comment type="subcellular location">
    <subcellularLocation>
        <location evidence="4">Cytoplasm</location>
    </subcellularLocation>
</comment>
<dbReference type="Gene3D" id="3.90.950.10">
    <property type="match status" value="1"/>
</dbReference>
<comment type="catalytic activity">
    <reaction evidence="4">
        <text>a 2'-deoxyribonucleoside 5'-triphosphate + H2O = a 2'-deoxyribonucleoside 5'-phosphate + diphosphate + H(+)</text>
        <dbReference type="Rhea" id="RHEA:44644"/>
        <dbReference type="ChEBI" id="CHEBI:15377"/>
        <dbReference type="ChEBI" id="CHEBI:15378"/>
        <dbReference type="ChEBI" id="CHEBI:33019"/>
        <dbReference type="ChEBI" id="CHEBI:61560"/>
        <dbReference type="ChEBI" id="CHEBI:65317"/>
        <dbReference type="EC" id="3.6.1.9"/>
    </reaction>
</comment>
<keyword evidence="6" id="KW-1185">Reference proteome</keyword>
<evidence type="ECO:0000313" key="6">
    <source>
        <dbReference type="Proteomes" id="UP000219494"/>
    </source>
</evidence>
<dbReference type="EC" id="3.6.1.9" evidence="4"/>